<dbReference type="EMBL" id="JANCYW010000009">
    <property type="protein sequence ID" value="KAK4536594.1"/>
    <property type="molecule type" value="Genomic_DNA"/>
</dbReference>
<accession>A0AAV9IWE6</accession>
<name>A0AAV9IWE6_CYACA</name>
<sequence length="325" mass="36754">MHRGSPSETLTESEENQWDSLLFPEEELRQTVLTGLIEYHRWCASGHHRTTAPPDADPLRDDTTSPSPLSTFCHKVMAMERAVNEAAAAHMQWLRRPFEDTQLPDTFPQRVQAWRRLKLAARHCDQVPPELATAVWRLVSYTLRAAGESPHAIHAVAAVDADAAAPAEELQHPLHPVRHMRRAGRLLERLQHSVSVVSVEVPGGIGPVRRYRSRRQCPSALFQAARATLQRALLLLDDRSRTPRLRRPRPEDAADEDDDAEAVSWRARYQQWNAREKQMRREAQRALTLLHTMAGGQPAEMVAANAIPPGASTVDTSYHWIDYVE</sequence>
<evidence type="ECO:0000313" key="3">
    <source>
        <dbReference type="Proteomes" id="UP001301350"/>
    </source>
</evidence>
<proteinExistence type="predicted"/>
<evidence type="ECO:0000313" key="2">
    <source>
        <dbReference type="EMBL" id="KAK4536594.1"/>
    </source>
</evidence>
<organism evidence="2 3">
    <name type="scientific">Cyanidium caldarium</name>
    <name type="common">Red alga</name>
    <dbReference type="NCBI Taxonomy" id="2771"/>
    <lineage>
        <taxon>Eukaryota</taxon>
        <taxon>Rhodophyta</taxon>
        <taxon>Bangiophyceae</taxon>
        <taxon>Cyanidiales</taxon>
        <taxon>Cyanidiaceae</taxon>
        <taxon>Cyanidium</taxon>
    </lineage>
</organism>
<reference evidence="2 3" key="1">
    <citation type="submission" date="2022-07" db="EMBL/GenBank/DDBJ databases">
        <title>Genome-wide signatures of adaptation to extreme environments.</title>
        <authorList>
            <person name="Cho C.H."/>
            <person name="Yoon H.S."/>
        </authorList>
    </citation>
    <scope>NUCLEOTIDE SEQUENCE [LARGE SCALE GENOMIC DNA]</scope>
    <source>
        <strain evidence="2 3">DBV 063 E5</strain>
    </source>
</reference>
<dbReference type="AlphaFoldDB" id="A0AAV9IWE6"/>
<protein>
    <submittedName>
        <fullName evidence="2">Uncharacterized protein</fullName>
    </submittedName>
</protein>
<keyword evidence="3" id="KW-1185">Reference proteome</keyword>
<gene>
    <name evidence="2" type="ORF">CDCA_CDCA09G2619</name>
</gene>
<feature type="region of interest" description="Disordered" evidence="1">
    <location>
        <begin position="47"/>
        <end position="66"/>
    </location>
</feature>
<evidence type="ECO:0000256" key="1">
    <source>
        <dbReference type="SAM" id="MobiDB-lite"/>
    </source>
</evidence>
<comment type="caution">
    <text evidence="2">The sequence shown here is derived from an EMBL/GenBank/DDBJ whole genome shotgun (WGS) entry which is preliminary data.</text>
</comment>
<dbReference type="Proteomes" id="UP001301350">
    <property type="component" value="Unassembled WGS sequence"/>
</dbReference>